<evidence type="ECO:0000313" key="5">
    <source>
        <dbReference type="Proteomes" id="UP001165679"/>
    </source>
</evidence>
<dbReference type="Gene3D" id="1.20.120.450">
    <property type="entry name" value="dinb family like domain"/>
    <property type="match status" value="1"/>
</dbReference>
<dbReference type="AlphaFoldDB" id="A0AA41YIP1"/>
<dbReference type="Pfam" id="PF05163">
    <property type="entry name" value="DinB"/>
    <property type="match status" value="1"/>
</dbReference>
<keyword evidence="5" id="KW-1185">Reference proteome</keyword>
<feature type="binding site" evidence="3">
    <location>
        <position position="137"/>
    </location>
    <ligand>
        <name>a divalent metal cation</name>
        <dbReference type="ChEBI" id="CHEBI:60240"/>
    </ligand>
</feature>
<evidence type="ECO:0000256" key="1">
    <source>
        <dbReference type="ARBA" id="ARBA00008635"/>
    </source>
</evidence>
<dbReference type="SUPFAM" id="SSF109854">
    <property type="entry name" value="DinB/YfiT-like putative metalloenzymes"/>
    <property type="match status" value="1"/>
</dbReference>
<dbReference type="PANTHER" id="PTHR37302">
    <property type="entry name" value="SLR1116 PROTEIN"/>
    <property type="match status" value="1"/>
</dbReference>
<evidence type="ECO:0000256" key="3">
    <source>
        <dbReference type="PIRSR" id="PIRSR607837-1"/>
    </source>
</evidence>
<dbReference type="PANTHER" id="PTHR37302:SF1">
    <property type="entry name" value="PROTEIN DINB"/>
    <property type="match status" value="1"/>
</dbReference>
<dbReference type="InterPro" id="IPR007837">
    <property type="entry name" value="DinB"/>
</dbReference>
<reference evidence="4" key="2">
    <citation type="submission" date="2022-10" db="EMBL/GenBank/DDBJ databases">
        <authorList>
            <person name="Trinh H.N."/>
        </authorList>
    </citation>
    <scope>NUCLEOTIDE SEQUENCE</scope>
    <source>
        <strain evidence="4">RN2-1</strain>
    </source>
</reference>
<comment type="caution">
    <text evidence="4">The sequence shown here is derived from an EMBL/GenBank/DDBJ whole genome shotgun (WGS) entry which is preliminary data.</text>
</comment>
<protein>
    <submittedName>
        <fullName evidence="4">DUF664 domain-containing protein</fullName>
    </submittedName>
</protein>
<sequence length="165" mass="18450">MITPGYVQTMAAYNAEANRRWYAAAGGLTDAQRRAPCGAFWDSIHGTLNHLLWADGQWMSRFAGWPKPVQGIRQSDALFADFAELAAARVRIDADISAWAAGLDQAWLDQDLVYFSGAAQREMRRPRALLVMHMFNHQTHHRGQAHALLTRFDADTGDTDLPLVL</sequence>
<feature type="binding site" evidence="3">
    <location>
        <position position="141"/>
    </location>
    <ligand>
        <name>a divalent metal cation</name>
        <dbReference type="ChEBI" id="CHEBI:60240"/>
    </ligand>
</feature>
<evidence type="ECO:0000256" key="2">
    <source>
        <dbReference type="ARBA" id="ARBA00022723"/>
    </source>
</evidence>
<feature type="binding site" evidence="3">
    <location>
        <position position="50"/>
    </location>
    <ligand>
        <name>a divalent metal cation</name>
        <dbReference type="ChEBI" id="CHEBI:60240"/>
    </ligand>
</feature>
<organism evidence="4 5">
    <name type="scientific">Limobrevibacterium gyesilva</name>
    <dbReference type="NCBI Taxonomy" id="2991712"/>
    <lineage>
        <taxon>Bacteria</taxon>
        <taxon>Pseudomonadati</taxon>
        <taxon>Pseudomonadota</taxon>
        <taxon>Alphaproteobacteria</taxon>
        <taxon>Acetobacterales</taxon>
        <taxon>Acetobacteraceae</taxon>
        <taxon>Limobrevibacterium</taxon>
    </lineage>
</organism>
<proteinExistence type="inferred from homology"/>
<comment type="similarity">
    <text evidence="1">Belongs to the DinB family.</text>
</comment>
<dbReference type="GO" id="GO:0046872">
    <property type="term" value="F:metal ion binding"/>
    <property type="evidence" value="ECO:0007669"/>
    <property type="project" value="UniProtKB-KW"/>
</dbReference>
<dbReference type="EMBL" id="JAPDNT010000003">
    <property type="protein sequence ID" value="MCW3474306.1"/>
    <property type="molecule type" value="Genomic_DNA"/>
</dbReference>
<keyword evidence="2 3" id="KW-0479">Metal-binding</keyword>
<dbReference type="InterPro" id="IPR034660">
    <property type="entry name" value="DinB/YfiT-like"/>
</dbReference>
<dbReference type="RefSeq" id="WP_264712931.1">
    <property type="nucleotide sequence ID" value="NZ_JAPDNT010000003.1"/>
</dbReference>
<evidence type="ECO:0000313" key="4">
    <source>
        <dbReference type="EMBL" id="MCW3474306.1"/>
    </source>
</evidence>
<reference evidence="4" key="1">
    <citation type="submission" date="2022-09" db="EMBL/GenBank/DDBJ databases">
        <title>Rhodovastum sp. nov. RN2-1 isolated from soil in Seongnam, South Korea.</title>
        <authorList>
            <person name="Le N.T."/>
        </authorList>
    </citation>
    <scope>NUCLEOTIDE SEQUENCE</scope>
    <source>
        <strain evidence="4">RN2-1</strain>
    </source>
</reference>
<accession>A0AA41YIP1</accession>
<name>A0AA41YIP1_9PROT</name>
<dbReference type="Proteomes" id="UP001165679">
    <property type="component" value="Unassembled WGS sequence"/>
</dbReference>
<gene>
    <name evidence="4" type="ORF">OL599_06905</name>
</gene>